<name>A0ABU6VLH1_9FABA</name>
<feature type="compositionally biased region" description="Basic and acidic residues" evidence="1">
    <location>
        <begin position="81"/>
        <end position="90"/>
    </location>
</feature>
<comment type="caution">
    <text evidence="2">The sequence shown here is derived from an EMBL/GenBank/DDBJ whole genome shotgun (WGS) entry which is preliminary data.</text>
</comment>
<dbReference type="Proteomes" id="UP001341840">
    <property type="component" value="Unassembled WGS sequence"/>
</dbReference>
<evidence type="ECO:0000313" key="3">
    <source>
        <dbReference type="Proteomes" id="UP001341840"/>
    </source>
</evidence>
<protein>
    <recommendedName>
        <fullName evidence="4">Protein FAR1-RELATED SEQUENCE</fullName>
    </recommendedName>
</protein>
<gene>
    <name evidence="2" type="ORF">PIB30_062764</name>
</gene>
<organism evidence="2 3">
    <name type="scientific">Stylosanthes scabra</name>
    <dbReference type="NCBI Taxonomy" id="79078"/>
    <lineage>
        <taxon>Eukaryota</taxon>
        <taxon>Viridiplantae</taxon>
        <taxon>Streptophyta</taxon>
        <taxon>Embryophyta</taxon>
        <taxon>Tracheophyta</taxon>
        <taxon>Spermatophyta</taxon>
        <taxon>Magnoliopsida</taxon>
        <taxon>eudicotyledons</taxon>
        <taxon>Gunneridae</taxon>
        <taxon>Pentapetalae</taxon>
        <taxon>rosids</taxon>
        <taxon>fabids</taxon>
        <taxon>Fabales</taxon>
        <taxon>Fabaceae</taxon>
        <taxon>Papilionoideae</taxon>
        <taxon>50 kb inversion clade</taxon>
        <taxon>dalbergioids sensu lato</taxon>
        <taxon>Dalbergieae</taxon>
        <taxon>Pterocarpus clade</taxon>
        <taxon>Stylosanthes</taxon>
    </lineage>
</organism>
<keyword evidence="3" id="KW-1185">Reference proteome</keyword>
<sequence length="113" mass="13352">MVGEFGVAEKNWIINMYEKRHMWATACIRDKFFAGFRTTSRCEDWCRQLSYIASRRQERFYLVRDTVMSLIEDFKIEDEQEKQTGAKADDSDGIFSKNPQNSRSKSHPSEKLK</sequence>
<feature type="region of interest" description="Disordered" evidence="1">
    <location>
        <begin position="81"/>
        <end position="113"/>
    </location>
</feature>
<evidence type="ECO:0000256" key="1">
    <source>
        <dbReference type="SAM" id="MobiDB-lite"/>
    </source>
</evidence>
<proteinExistence type="predicted"/>
<reference evidence="2 3" key="1">
    <citation type="journal article" date="2023" name="Plants (Basel)">
        <title>Bridging the Gap: Combining Genomics and Transcriptomics Approaches to Understand Stylosanthes scabra, an Orphan Legume from the Brazilian Caatinga.</title>
        <authorList>
            <person name="Ferreira-Neto J.R.C."/>
            <person name="da Silva M.D."/>
            <person name="Binneck E."/>
            <person name="de Melo N.F."/>
            <person name="da Silva R.H."/>
            <person name="de Melo A.L.T.M."/>
            <person name="Pandolfi V."/>
            <person name="Bustamante F.O."/>
            <person name="Brasileiro-Vidal A.C."/>
            <person name="Benko-Iseppon A.M."/>
        </authorList>
    </citation>
    <scope>NUCLEOTIDE SEQUENCE [LARGE SCALE GENOMIC DNA]</scope>
    <source>
        <tissue evidence="2">Leaves</tissue>
    </source>
</reference>
<evidence type="ECO:0000313" key="2">
    <source>
        <dbReference type="EMBL" id="MED6173772.1"/>
    </source>
</evidence>
<accession>A0ABU6VLH1</accession>
<evidence type="ECO:0008006" key="4">
    <source>
        <dbReference type="Google" id="ProtNLM"/>
    </source>
</evidence>
<dbReference type="EMBL" id="JASCZI010151622">
    <property type="protein sequence ID" value="MED6173772.1"/>
    <property type="molecule type" value="Genomic_DNA"/>
</dbReference>